<dbReference type="InterPro" id="IPR036249">
    <property type="entry name" value="Thioredoxin-like_sf"/>
</dbReference>
<dbReference type="SMR" id="B4JMA6"/>
<feature type="domain" description="Thioredoxin" evidence="2">
    <location>
        <begin position="1"/>
        <end position="107"/>
    </location>
</feature>
<dbReference type="SUPFAM" id="SSF52833">
    <property type="entry name" value="Thioredoxin-like"/>
    <property type="match status" value="1"/>
</dbReference>
<dbReference type="PRINTS" id="PR00421">
    <property type="entry name" value="THIOREDOXIN"/>
</dbReference>
<dbReference type="OrthoDB" id="2121326at2759"/>
<dbReference type="Pfam" id="PF00085">
    <property type="entry name" value="Thioredoxin"/>
    <property type="match status" value="1"/>
</dbReference>
<sequence>MVHVVQSSEDFKKQISDAGDKLILIDFNADWCGPCKRIAPKVDELACQYAERAIVLSVNIDEHMEITMAYNIRSMPTFVFVRCGFILESFVGSNADRLSKTMDKYANDIQEMHFSEMDLKPQLKQLPNSPLESVDEAAHMVTECAEPAATNNTNCNSNENREIANL</sequence>
<dbReference type="EMBL" id="CH916371">
    <property type="protein sequence ID" value="EDV91867.1"/>
    <property type="molecule type" value="Genomic_DNA"/>
</dbReference>
<dbReference type="AlphaFoldDB" id="B4JMA6"/>
<evidence type="ECO:0000259" key="2">
    <source>
        <dbReference type="PROSITE" id="PS51352"/>
    </source>
</evidence>
<dbReference type="HOGENOM" id="CLU_090389_7_0_1"/>
<evidence type="ECO:0000313" key="4">
    <source>
        <dbReference type="Proteomes" id="UP000001070"/>
    </source>
</evidence>
<evidence type="ECO:0000313" key="3">
    <source>
        <dbReference type="EMBL" id="EDV91867.1"/>
    </source>
</evidence>
<gene>
    <name evidence="3" type="primary">Dgri\GH24365</name>
    <name evidence="3" type="ORF">Dgri_GH24365</name>
    <name evidence="3" type="ORF">GH24365</name>
</gene>
<dbReference type="OMA" id="VIDFCAN"/>
<dbReference type="PROSITE" id="PS51352">
    <property type="entry name" value="THIOREDOXIN_2"/>
    <property type="match status" value="1"/>
</dbReference>
<dbReference type="KEGG" id="dgr:6566136"/>
<dbReference type="eggNOG" id="KOG0907">
    <property type="taxonomic scope" value="Eukaryota"/>
</dbReference>
<dbReference type="PhylomeDB" id="B4JMA6"/>
<dbReference type="CDD" id="cd02947">
    <property type="entry name" value="TRX_family"/>
    <property type="match status" value="1"/>
</dbReference>
<proteinExistence type="predicted"/>
<protein>
    <submittedName>
        <fullName evidence="3">GH24365</fullName>
    </submittedName>
</protein>
<evidence type="ECO:0000256" key="1">
    <source>
        <dbReference type="ARBA" id="ARBA00023157"/>
    </source>
</evidence>
<keyword evidence="4" id="KW-1185">Reference proteome</keyword>
<dbReference type="InParanoid" id="B4JMA6"/>
<dbReference type="STRING" id="7222.B4JMA6"/>
<accession>B4JMA6</accession>
<dbReference type="Proteomes" id="UP000001070">
    <property type="component" value="Unassembled WGS sequence"/>
</dbReference>
<dbReference type="PANTHER" id="PTHR46115">
    <property type="entry name" value="THIOREDOXIN-LIKE PROTEIN 1"/>
    <property type="match status" value="1"/>
</dbReference>
<reference evidence="3 4" key="1">
    <citation type="journal article" date="2007" name="Nature">
        <title>Evolution of genes and genomes on the Drosophila phylogeny.</title>
        <authorList>
            <consortium name="Drosophila 12 Genomes Consortium"/>
            <person name="Clark A.G."/>
            <person name="Eisen M.B."/>
            <person name="Smith D.R."/>
            <person name="Bergman C.M."/>
            <person name="Oliver B."/>
            <person name="Markow T.A."/>
            <person name="Kaufman T.C."/>
            <person name="Kellis M."/>
            <person name="Gelbart W."/>
            <person name="Iyer V.N."/>
            <person name="Pollard D.A."/>
            <person name="Sackton T.B."/>
            <person name="Larracuente A.M."/>
            <person name="Singh N.D."/>
            <person name="Abad J.P."/>
            <person name="Abt D.N."/>
            <person name="Adryan B."/>
            <person name="Aguade M."/>
            <person name="Akashi H."/>
            <person name="Anderson W.W."/>
            <person name="Aquadro C.F."/>
            <person name="Ardell D.H."/>
            <person name="Arguello R."/>
            <person name="Artieri C.G."/>
            <person name="Barbash D.A."/>
            <person name="Barker D."/>
            <person name="Barsanti P."/>
            <person name="Batterham P."/>
            <person name="Batzoglou S."/>
            <person name="Begun D."/>
            <person name="Bhutkar A."/>
            <person name="Blanco E."/>
            <person name="Bosak S.A."/>
            <person name="Bradley R.K."/>
            <person name="Brand A.D."/>
            <person name="Brent M.R."/>
            <person name="Brooks A.N."/>
            <person name="Brown R.H."/>
            <person name="Butlin R.K."/>
            <person name="Caggese C."/>
            <person name="Calvi B.R."/>
            <person name="Bernardo de Carvalho A."/>
            <person name="Caspi A."/>
            <person name="Castrezana S."/>
            <person name="Celniker S.E."/>
            <person name="Chang J.L."/>
            <person name="Chapple C."/>
            <person name="Chatterji S."/>
            <person name="Chinwalla A."/>
            <person name="Civetta A."/>
            <person name="Clifton S.W."/>
            <person name="Comeron J.M."/>
            <person name="Costello J.C."/>
            <person name="Coyne J.A."/>
            <person name="Daub J."/>
            <person name="David R.G."/>
            <person name="Delcher A.L."/>
            <person name="Delehaunty K."/>
            <person name="Do C.B."/>
            <person name="Ebling H."/>
            <person name="Edwards K."/>
            <person name="Eickbush T."/>
            <person name="Evans J.D."/>
            <person name="Filipski A."/>
            <person name="Findeiss S."/>
            <person name="Freyhult E."/>
            <person name="Fulton L."/>
            <person name="Fulton R."/>
            <person name="Garcia A.C."/>
            <person name="Gardiner A."/>
            <person name="Garfield D.A."/>
            <person name="Garvin B.E."/>
            <person name="Gibson G."/>
            <person name="Gilbert D."/>
            <person name="Gnerre S."/>
            <person name="Godfrey J."/>
            <person name="Good R."/>
            <person name="Gotea V."/>
            <person name="Gravely B."/>
            <person name="Greenberg A.J."/>
            <person name="Griffiths-Jones S."/>
            <person name="Gross S."/>
            <person name="Guigo R."/>
            <person name="Gustafson E.A."/>
            <person name="Haerty W."/>
            <person name="Hahn M.W."/>
            <person name="Halligan D.L."/>
            <person name="Halpern A.L."/>
            <person name="Halter G.M."/>
            <person name="Han M.V."/>
            <person name="Heger A."/>
            <person name="Hillier L."/>
            <person name="Hinrichs A.S."/>
            <person name="Holmes I."/>
            <person name="Hoskins R.A."/>
            <person name="Hubisz M.J."/>
            <person name="Hultmark D."/>
            <person name="Huntley M.A."/>
            <person name="Jaffe D.B."/>
            <person name="Jagadeeshan S."/>
            <person name="Jeck W.R."/>
            <person name="Johnson J."/>
            <person name="Jones C.D."/>
            <person name="Jordan W.C."/>
            <person name="Karpen G.H."/>
            <person name="Kataoka E."/>
            <person name="Keightley P.D."/>
            <person name="Kheradpour P."/>
            <person name="Kirkness E.F."/>
            <person name="Koerich L.B."/>
            <person name="Kristiansen K."/>
            <person name="Kudrna D."/>
            <person name="Kulathinal R.J."/>
            <person name="Kumar S."/>
            <person name="Kwok R."/>
            <person name="Lander E."/>
            <person name="Langley C.H."/>
            <person name="Lapoint R."/>
            <person name="Lazzaro B.P."/>
            <person name="Lee S.J."/>
            <person name="Levesque L."/>
            <person name="Li R."/>
            <person name="Lin C.F."/>
            <person name="Lin M.F."/>
            <person name="Lindblad-Toh K."/>
            <person name="Llopart A."/>
            <person name="Long M."/>
            <person name="Low L."/>
            <person name="Lozovsky E."/>
            <person name="Lu J."/>
            <person name="Luo M."/>
            <person name="Machado C.A."/>
            <person name="Makalowski W."/>
            <person name="Marzo M."/>
            <person name="Matsuda M."/>
            <person name="Matzkin L."/>
            <person name="McAllister B."/>
            <person name="McBride C.S."/>
            <person name="McKernan B."/>
            <person name="McKernan K."/>
            <person name="Mendez-Lago M."/>
            <person name="Minx P."/>
            <person name="Mollenhauer M.U."/>
            <person name="Montooth K."/>
            <person name="Mount S.M."/>
            <person name="Mu X."/>
            <person name="Myers E."/>
            <person name="Negre B."/>
            <person name="Newfeld S."/>
            <person name="Nielsen R."/>
            <person name="Noor M.A."/>
            <person name="O'Grady P."/>
            <person name="Pachter L."/>
            <person name="Papaceit M."/>
            <person name="Parisi M.J."/>
            <person name="Parisi M."/>
            <person name="Parts L."/>
            <person name="Pedersen J.S."/>
            <person name="Pesole G."/>
            <person name="Phillippy A.M."/>
            <person name="Ponting C.P."/>
            <person name="Pop M."/>
            <person name="Porcelli D."/>
            <person name="Powell J.R."/>
            <person name="Prohaska S."/>
            <person name="Pruitt K."/>
            <person name="Puig M."/>
            <person name="Quesneville H."/>
            <person name="Ram K.R."/>
            <person name="Rand D."/>
            <person name="Rasmussen M.D."/>
            <person name="Reed L.K."/>
            <person name="Reenan R."/>
            <person name="Reily A."/>
            <person name="Remington K.A."/>
            <person name="Rieger T.T."/>
            <person name="Ritchie M.G."/>
            <person name="Robin C."/>
            <person name="Rogers Y.H."/>
            <person name="Rohde C."/>
            <person name="Rozas J."/>
            <person name="Rubenfield M.J."/>
            <person name="Ruiz A."/>
            <person name="Russo S."/>
            <person name="Salzberg S.L."/>
            <person name="Sanchez-Gracia A."/>
            <person name="Saranga D.J."/>
            <person name="Sato H."/>
            <person name="Schaeffer S.W."/>
            <person name="Schatz M.C."/>
            <person name="Schlenke T."/>
            <person name="Schwartz R."/>
            <person name="Segarra C."/>
            <person name="Singh R.S."/>
            <person name="Sirot L."/>
            <person name="Sirota M."/>
            <person name="Sisneros N.B."/>
            <person name="Smith C.D."/>
            <person name="Smith T.F."/>
            <person name="Spieth J."/>
            <person name="Stage D.E."/>
            <person name="Stark A."/>
            <person name="Stephan W."/>
            <person name="Strausberg R.L."/>
            <person name="Strempel S."/>
            <person name="Sturgill D."/>
            <person name="Sutton G."/>
            <person name="Sutton G.G."/>
            <person name="Tao W."/>
            <person name="Teichmann S."/>
            <person name="Tobari Y.N."/>
            <person name="Tomimura Y."/>
            <person name="Tsolas J.M."/>
            <person name="Valente V.L."/>
            <person name="Venter E."/>
            <person name="Venter J.C."/>
            <person name="Vicario S."/>
            <person name="Vieira F.G."/>
            <person name="Vilella A.J."/>
            <person name="Villasante A."/>
            <person name="Walenz B."/>
            <person name="Wang J."/>
            <person name="Wasserman M."/>
            <person name="Watts T."/>
            <person name="Wilson D."/>
            <person name="Wilson R.K."/>
            <person name="Wing R.A."/>
            <person name="Wolfner M.F."/>
            <person name="Wong A."/>
            <person name="Wong G.K."/>
            <person name="Wu C.I."/>
            <person name="Wu G."/>
            <person name="Yamamoto D."/>
            <person name="Yang H.P."/>
            <person name="Yang S.P."/>
            <person name="Yorke J.A."/>
            <person name="Yoshida K."/>
            <person name="Zdobnov E."/>
            <person name="Zhang P."/>
            <person name="Zhang Y."/>
            <person name="Zimin A.V."/>
            <person name="Baldwin J."/>
            <person name="Abdouelleil A."/>
            <person name="Abdulkadir J."/>
            <person name="Abebe A."/>
            <person name="Abera B."/>
            <person name="Abreu J."/>
            <person name="Acer S.C."/>
            <person name="Aftuck L."/>
            <person name="Alexander A."/>
            <person name="An P."/>
            <person name="Anderson E."/>
            <person name="Anderson S."/>
            <person name="Arachi H."/>
            <person name="Azer M."/>
            <person name="Bachantsang P."/>
            <person name="Barry A."/>
            <person name="Bayul T."/>
            <person name="Berlin A."/>
            <person name="Bessette D."/>
            <person name="Bloom T."/>
            <person name="Blye J."/>
            <person name="Boguslavskiy L."/>
            <person name="Bonnet C."/>
            <person name="Boukhgalter B."/>
            <person name="Bourzgui I."/>
            <person name="Brown A."/>
            <person name="Cahill P."/>
            <person name="Channer S."/>
            <person name="Cheshatsang Y."/>
            <person name="Chuda L."/>
            <person name="Citroen M."/>
            <person name="Collymore A."/>
            <person name="Cooke P."/>
            <person name="Costello M."/>
            <person name="D'Aco K."/>
            <person name="Daza R."/>
            <person name="De Haan G."/>
            <person name="DeGray S."/>
            <person name="DeMaso C."/>
            <person name="Dhargay N."/>
            <person name="Dooley K."/>
            <person name="Dooley E."/>
            <person name="Doricent M."/>
            <person name="Dorje P."/>
            <person name="Dorjee K."/>
            <person name="Dupes A."/>
            <person name="Elong R."/>
            <person name="Falk J."/>
            <person name="Farina A."/>
            <person name="Faro S."/>
            <person name="Ferguson D."/>
            <person name="Fisher S."/>
            <person name="Foley C.D."/>
            <person name="Franke A."/>
            <person name="Friedrich D."/>
            <person name="Gadbois L."/>
            <person name="Gearin G."/>
            <person name="Gearin C.R."/>
            <person name="Giannoukos G."/>
            <person name="Goode T."/>
            <person name="Graham J."/>
            <person name="Grandbois E."/>
            <person name="Grewal S."/>
            <person name="Gyaltsen K."/>
            <person name="Hafez N."/>
            <person name="Hagos B."/>
            <person name="Hall J."/>
            <person name="Henson C."/>
            <person name="Hollinger A."/>
            <person name="Honan T."/>
            <person name="Huard M.D."/>
            <person name="Hughes L."/>
            <person name="Hurhula B."/>
            <person name="Husby M.E."/>
            <person name="Kamat A."/>
            <person name="Kanga B."/>
            <person name="Kashin S."/>
            <person name="Khazanovich D."/>
            <person name="Kisner P."/>
            <person name="Lance K."/>
            <person name="Lara M."/>
            <person name="Lee W."/>
            <person name="Lennon N."/>
            <person name="Letendre F."/>
            <person name="LeVine R."/>
            <person name="Lipovsky A."/>
            <person name="Liu X."/>
            <person name="Liu J."/>
            <person name="Liu S."/>
            <person name="Lokyitsang T."/>
            <person name="Lokyitsang Y."/>
            <person name="Lubonja R."/>
            <person name="Lui A."/>
            <person name="MacDonald P."/>
            <person name="Magnisalis V."/>
            <person name="Maru K."/>
            <person name="Matthews C."/>
            <person name="McCusker W."/>
            <person name="McDonough S."/>
            <person name="Mehta T."/>
            <person name="Meldrim J."/>
            <person name="Meneus L."/>
            <person name="Mihai O."/>
            <person name="Mihalev A."/>
            <person name="Mihova T."/>
            <person name="Mittelman R."/>
            <person name="Mlenga V."/>
            <person name="Montmayeur A."/>
            <person name="Mulrain L."/>
            <person name="Navidi A."/>
            <person name="Naylor J."/>
            <person name="Negash T."/>
            <person name="Nguyen T."/>
            <person name="Nguyen N."/>
            <person name="Nicol R."/>
            <person name="Norbu C."/>
            <person name="Norbu N."/>
            <person name="Novod N."/>
            <person name="O'Neill B."/>
            <person name="Osman S."/>
            <person name="Markiewicz E."/>
            <person name="Oyono O.L."/>
            <person name="Patti C."/>
            <person name="Phunkhang P."/>
            <person name="Pierre F."/>
            <person name="Priest M."/>
            <person name="Raghuraman S."/>
            <person name="Rege F."/>
            <person name="Reyes R."/>
            <person name="Rise C."/>
            <person name="Rogov P."/>
            <person name="Ross K."/>
            <person name="Ryan E."/>
            <person name="Settipalli S."/>
            <person name="Shea T."/>
            <person name="Sherpa N."/>
            <person name="Shi L."/>
            <person name="Shih D."/>
            <person name="Sparrow T."/>
            <person name="Spaulding J."/>
            <person name="Stalker J."/>
            <person name="Stange-Thomann N."/>
            <person name="Stavropoulos S."/>
            <person name="Stone C."/>
            <person name="Strader C."/>
            <person name="Tesfaye S."/>
            <person name="Thomson T."/>
            <person name="Thoulutsang Y."/>
            <person name="Thoulutsang D."/>
            <person name="Topham K."/>
            <person name="Topping I."/>
            <person name="Tsamla T."/>
            <person name="Vassiliev H."/>
            <person name="Vo A."/>
            <person name="Wangchuk T."/>
            <person name="Wangdi T."/>
            <person name="Weiand M."/>
            <person name="Wilkinson J."/>
            <person name="Wilson A."/>
            <person name="Yadav S."/>
            <person name="Young G."/>
            <person name="Yu Q."/>
            <person name="Zembek L."/>
            <person name="Zhong D."/>
            <person name="Zimmer A."/>
            <person name="Zwirko Z."/>
            <person name="Jaffe D.B."/>
            <person name="Alvarez P."/>
            <person name="Brockman W."/>
            <person name="Butler J."/>
            <person name="Chin C."/>
            <person name="Gnerre S."/>
            <person name="Grabherr M."/>
            <person name="Kleber M."/>
            <person name="Mauceli E."/>
            <person name="MacCallum I."/>
        </authorList>
    </citation>
    <scope>NUCLEOTIDE SEQUENCE [LARGE SCALE GENOMIC DNA]</scope>
    <source>
        <strain evidence="4">Tucson 15287-2541.00</strain>
    </source>
</reference>
<dbReference type="Gene3D" id="3.40.30.10">
    <property type="entry name" value="Glutaredoxin"/>
    <property type="match status" value="1"/>
</dbReference>
<dbReference type="FunCoup" id="B4JMA6">
    <property type="interactions" value="846"/>
</dbReference>
<dbReference type="GeneID" id="6566136"/>
<dbReference type="InterPro" id="IPR013766">
    <property type="entry name" value="Thioredoxin_domain"/>
</dbReference>
<organism evidence="4">
    <name type="scientific">Drosophila grimshawi</name>
    <name type="common">Hawaiian fruit fly</name>
    <name type="synonym">Idiomyia grimshawi</name>
    <dbReference type="NCBI Taxonomy" id="7222"/>
    <lineage>
        <taxon>Eukaryota</taxon>
        <taxon>Metazoa</taxon>
        <taxon>Ecdysozoa</taxon>
        <taxon>Arthropoda</taxon>
        <taxon>Hexapoda</taxon>
        <taxon>Insecta</taxon>
        <taxon>Pterygota</taxon>
        <taxon>Neoptera</taxon>
        <taxon>Endopterygota</taxon>
        <taxon>Diptera</taxon>
        <taxon>Brachycera</taxon>
        <taxon>Muscomorpha</taxon>
        <taxon>Ephydroidea</taxon>
        <taxon>Drosophilidae</taxon>
        <taxon>Drosophila</taxon>
        <taxon>Hawaiian Drosophila</taxon>
    </lineage>
</organism>
<keyword evidence="1" id="KW-1015">Disulfide bond</keyword>
<name>B4JMA6_DROGR</name>